<evidence type="ECO:0000313" key="1">
    <source>
        <dbReference type="EMBL" id="KAJ9072672.1"/>
    </source>
</evidence>
<protein>
    <submittedName>
        <fullName evidence="1">Uncharacterized protein</fullName>
    </submittedName>
</protein>
<comment type="caution">
    <text evidence="1">The sequence shown here is derived from an EMBL/GenBank/DDBJ whole genome shotgun (WGS) entry which is preliminary data.</text>
</comment>
<dbReference type="EMBL" id="QTSX02002977">
    <property type="protein sequence ID" value="KAJ9072672.1"/>
    <property type="molecule type" value="Genomic_DNA"/>
</dbReference>
<gene>
    <name evidence="1" type="ORF">DSO57_1024926</name>
</gene>
<organism evidence="1 2">
    <name type="scientific">Entomophthora muscae</name>
    <dbReference type="NCBI Taxonomy" id="34485"/>
    <lineage>
        <taxon>Eukaryota</taxon>
        <taxon>Fungi</taxon>
        <taxon>Fungi incertae sedis</taxon>
        <taxon>Zoopagomycota</taxon>
        <taxon>Entomophthoromycotina</taxon>
        <taxon>Entomophthoromycetes</taxon>
        <taxon>Entomophthorales</taxon>
        <taxon>Entomophthoraceae</taxon>
        <taxon>Entomophthora</taxon>
    </lineage>
</organism>
<reference evidence="1" key="1">
    <citation type="submission" date="2022-04" db="EMBL/GenBank/DDBJ databases">
        <title>Genome of the entomopathogenic fungus Entomophthora muscae.</title>
        <authorList>
            <person name="Elya C."/>
            <person name="Lovett B.R."/>
            <person name="Lee E."/>
            <person name="Macias A.M."/>
            <person name="Hajek A.E."/>
            <person name="De Bivort B.L."/>
            <person name="Kasson M.T."/>
            <person name="De Fine Licht H.H."/>
            <person name="Stajich J.E."/>
        </authorList>
    </citation>
    <scope>NUCLEOTIDE SEQUENCE</scope>
    <source>
        <strain evidence="1">Berkeley</strain>
    </source>
</reference>
<sequence>MGIIDFLLPFISTPTATVPVMICPPIQRSLCPKRKEFACQLQGNYTETVVAGQVGKIYERINLKDGTFNITTKDICAKNQPCNNNIKTLVGLYSVTDLKCAPGVSTLRFTMSFDYFEGFLRKRKQTFTLSGTTKVKFANYPTLTFLQEGSTSEHVMKKT</sequence>
<dbReference type="Proteomes" id="UP001165960">
    <property type="component" value="Unassembled WGS sequence"/>
</dbReference>
<evidence type="ECO:0000313" key="2">
    <source>
        <dbReference type="Proteomes" id="UP001165960"/>
    </source>
</evidence>
<accession>A0ACC2TDR4</accession>
<name>A0ACC2TDR4_9FUNG</name>
<proteinExistence type="predicted"/>
<keyword evidence="2" id="KW-1185">Reference proteome</keyword>